<comment type="caution">
    <text evidence="1">The sequence shown here is derived from an EMBL/GenBank/DDBJ whole genome shotgun (WGS) entry which is preliminary data.</text>
</comment>
<proteinExistence type="predicted"/>
<evidence type="ECO:0000313" key="2">
    <source>
        <dbReference type="Proteomes" id="UP000193560"/>
    </source>
</evidence>
<reference evidence="1 2" key="1">
    <citation type="submission" date="2016-07" db="EMBL/GenBank/DDBJ databases">
        <title>Pervasive Adenine N6-methylation of Active Genes in Fungi.</title>
        <authorList>
            <consortium name="DOE Joint Genome Institute"/>
            <person name="Mondo S.J."/>
            <person name="Dannebaum R.O."/>
            <person name="Kuo R.C."/>
            <person name="Labutti K."/>
            <person name="Haridas S."/>
            <person name="Kuo A."/>
            <person name="Salamov A."/>
            <person name="Ahrendt S.R."/>
            <person name="Lipzen A."/>
            <person name="Sullivan W."/>
            <person name="Andreopoulos W.B."/>
            <person name="Clum A."/>
            <person name="Lindquist E."/>
            <person name="Daum C."/>
            <person name="Ramamoorthy G.K."/>
            <person name="Gryganskyi A."/>
            <person name="Culley D."/>
            <person name="Magnuson J.K."/>
            <person name="James T.Y."/>
            <person name="O'Malley M.A."/>
            <person name="Stajich J.E."/>
            <person name="Spatafora J.W."/>
            <person name="Visel A."/>
            <person name="Grigoriev I.V."/>
        </authorList>
    </citation>
    <scope>NUCLEOTIDE SEQUENCE [LARGE SCALE GENOMIC DNA]</scope>
    <source>
        <strain evidence="1 2">NRRL 1336</strain>
    </source>
</reference>
<gene>
    <name evidence="1" type="ORF">BCR42DRAFT_398484</name>
</gene>
<name>A0A1X2HXU3_9FUNG</name>
<evidence type="ECO:0000313" key="1">
    <source>
        <dbReference type="EMBL" id="ORZ04915.1"/>
    </source>
</evidence>
<sequence length="167" mass="18722">MTSVAPRTFICISSASIYTKVICLWISTLIVAQRCLSWPNFGHRCLNQSLDTKVQGDTLSEDCKCADLNLRLNLRITVDISGTTLDTVTGEAASRRKTTTGKLYGDRLKSVLATKYHLNRLIKYLQYIPPNKLKVYLCADRASDGTFSGEFVTMKLANWSVVYKTLK</sequence>
<protein>
    <submittedName>
        <fullName evidence="1">Uncharacterized protein</fullName>
    </submittedName>
</protein>
<dbReference type="EMBL" id="MCGE01000047">
    <property type="protein sequence ID" value="ORZ04915.1"/>
    <property type="molecule type" value="Genomic_DNA"/>
</dbReference>
<dbReference type="OrthoDB" id="2290147at2759"/>
<accession>A0A1X2HXU3</accession>
<keyword evidence="2" id="KW-1185">Reference proteome</keyword>
<dbReference type="Proteomes" id="UP000193560">
    <property type="component" value="Unassembled WGS sequence"/>
</dbReference>
<dbReference type="AlphaFoldDB" id="A0A1X2HXU3"/>
<organism evidence="1 2">
    <name type="scientific">Absidia repens</name>
    <dbReference type="NCBI Taxonomy" id="90262"/>
    <lineage>
        <taxon>Eukaryota</taxon>
        <taxon>Fungi</taxon>
        <taxon>Fungi incertae sedis</taxon>
        <taxon>Mucoromycota</taxon>
        <taxon>Mucoromycotina</taxon>
        <taxon>Mucoromycetes</taxon>
        <taxon>Mucorales</taxon>
        <taxon>Cunninghamellaceae</taxon>
        <taxon>Absidia</taxon>
    </lineage>
</organism>